<sequence length="132" mass="15538">MFLLQFMSNEELRRTIQSATNKSEAFNGFTKWLFFGGEGIISENDREKQKKIIKYNHLVANCLIFYNVFSISKLLHEYEKQKEGFNKELICYLSPYMTAHVNRFGKYHIDSNRKPSELPFDLSFSSKNAVFT</sequence>
<feature type="domain" description="Tn3 transposase DDE" evidence="1">
    <location>
        <begin position="1"/>
        <end position="107"/>
    </location>
</feature>
<comment type="caution">
    <text evidence="2">The sequence shown here is derived from an EMBL/GenBank/DDBJ whole genome shotgun (WGS) entry which is preliminary data.</text>
</comment>
<dbReference type="Proteomes" id="UP000027778">
    <property type="component" value="Unassembled WGS sequence"/>
</dbReference>
<reference evidence="2 3" key="1">
    <citation type="submission" date="2014-06" db="EMBL/GenBank/DDBJ databases">
        <title>Draft genome sequence of Bacillus gaemokensis JCM 15801 (MCCC 1A00707).</title>
        <authorList>
            <person name="Lai Q."/>
            <person name="Liu Y."/>
            <person name="Shao Z."/>
        </authorList>
    </citation>
    <scope>NUCLEOTIDE SEQUENCE [LARGE SCALE GENOMIC DNA]</scope>
    <source>
        <strain evidence="2 3">JCM 15801</strain>
    </source>
</reference>
<dbReference type="eggNOG" id="COG4644">
    <property type="taxonomic scope" value="Bacteria"/>
</dbReference>
<evidence type="ECO:0000313" key="3">
    <source>
        <dbReference type="Proteomes" id="UP000027778"/>
    </source>
</evidence>
<accession>A0A073K555</accession>
<dbReference type="InterPro" id="IPR002513">
    <property type="entry name" value="Tn3_Tnp_DDE_dom"/>
</dbReference>
<dbReference type="GO" id="GO:0004803">
    <property type="term" value="F:transposase activity"/>
    <property type="evidence" value="ECO:0007669"/>
    <property type="project" value="InterPro"/>
</dbReference>
<dbReference type="OrthoDB" id="3538665at2"/>
<keyword evidence="3" id="KW-1185">Reference proteome</keyword>
<evidence type="ECO:0000259" key="1">
    <source>
        <dbReference type="Pfam" id="PF01526"/>
    </source>
</evidence>
<dbReference type="STRING" id="574375.AZF08_27415"/>
<dbReference type="EMBL" id="JOTM01000083">
    <property type="protein sequence ID" value="KEK21582.1"/>
    <property type="molecule type" value="Genomic_DNA"/>
</dbReference>
<protein>
    <submittedName>
        <fullName evidence="2">Transposase</fullName>
    </submittedName>
</protein>
<proteinExistence type="predicted"/>
<name>A0A073K555_9BACI</name>
<dbReference type="GO" id="GO:0006313">
    <property type="term" value="P:DNA transposition"/>
    <property type="evidence" value="ECO:0007669"/>
    <property type="project" value="InterPro"/>
</dbReference>
<organism evidence="2 3">
    <name type="scientific">Bacillus gaemokensis</name>
    <dbReference type="NCBI Taxonomy" id="574375"/>
    <lineage>
        <taxon>Bacteria</taxon>
        <taxon>Bacillati</taxon>
        <taxon>Bacillota</taxon>
        <taxon>Bacilli</taxon>
        <taxon>Bacillales</taxon>
        <taxon>Bacillaceae</taxon>
        <taxon>Bacillus</taxon>
        <taxon>Bacillus cereus group</taxon>
    </lineage>
</organism>
<dbReference type="Pfam" id="PF01526">
    <property type="entry name" value="DDE_Tnp_Tn3"/>
    <property type="match status" value="1"/>
</dbReference>
<dbReference type="AlphaFoldDB" id="A0A073K555"/>
<evidence type="ECO:0000313" key="2">
    <source>
        <dbReference type="EMBL" id="KEK21582.1"/>
    </source>
</evidence>
<dbReference type="RefSeq" id="WP_033679106.1">
    <property type="nucleotide sequence ID" value="NZ_JOTM01000083.1"/>
</dbReference>
<gene>
    <name evidence="2" type="ORF">BAGA_28710</name>
</gene>